<dbReference type="AlphaFoldDB" id="A0A915PXH4"/>
<dbReference type="Proteomes" id="UP000887581">
    <property type="component" value="Unplaced"/>
</dbReference>
<sequence>MNERCAHYWRIHAAVTLTTDPSMAQSLLPSLLYEPGPKNWKGMTTEPLVWHHRTQCSDITMYLQSVICGAGTQTQRQTYPGIAVSVGSTSSVLSRC</sequence>
<evidence type="ECO:0000313" key="1">
    <source>
        <dbReference type="Proteomes" id="UP000887581"/>
    </source>
</evidence>
<protein>
    <submittedName>
        <fullName evidence="2">Uncharacterized protein</fullName>
    </submittedName>
</protein>
<dbReference type="WBParaSite" id="sdigi.contig417.g8183.t1">
    <property type="protein sequence ID" value="sdigi.contig417.g8183.t1"/>
    <property type="gene ID" value="sdigi.contig417.g8183"/>
</dbReference>
<organism evidence="1 2">
    <name type="scientific">Setaria digitata</name>
    <dbReference type="NCBI Taxonomy" id="48799"/>
    <lineage>
        <taxon>Eukaryota</taxon>
        <taxon>Metazoa</taxon>
        <taxon>Ecdysozoa</taxon>
        <taxon>Nematoda</taxon>
        <taxon>Chromadorea</taxon>
        <taxon>Rhabditida</taxon>
        <taxon>Spirurina</taxon>
        <taxon>Spiruromorpha</taxon>
        <taxon>Filarioidea</taxon>
        <taxon>Setariidae</taxon>
        <taxon>Setaria</taxon>
    </lineage>
</organism>
<reference evidence="2" key="1">
    <citation type="submission" date="2022-11" db="UniProtKB">
        <authorList>
            <consortium name="WormBaseParasite"/>
        </authorList>
    </citation>
    <scope>IDENTIFICATION</scope>
</reference>
<proteinExistence type="predicted"/>
<name>A0A915PXH4_9BILA</name>
<accession>A0A915PXH4</accession>
<evidence type="ECO:0000313" key="2">
    <source>
        <dbReference type="WBParaSite" id="sdigi.contig417.g8183.t1"/>
    </source>
</evidence>
<keyword evidence="1" id="KW-1185">Reference proteome</keyword>